<dbReference type="PANTHER" id="PTHR45749:SF37">
    <property type="entry name" value="OS05G0311600 PROTEIN"/>
    <property type="match status" value="1"/>
</dbReference>
<accession>A0A2S2PIN2</accession>
<dbReference type="Pfam" id="PF05699">
    <property type="entry name" value="Dimer_Tnp_hAT"/>
    <property type="match status" value="1"/>
</dbReference>
<feature type="domain" description="DUF4371" evidence="3">
    <location>
        <begin position="367"/>
        <end position="546"/>
    </location>
</feature>
<dbReference type="InterPro" id="IPR012337">
    <property type="entry name" value="RNaseH-like_sf"/>
</dbReference>
<dbReference type="InterPro" id="IPR008906">
    <property type="entry name" value="HATC_C_dom"/>
</dbReference>
<feature type="region of interest" description="Disordered" evidence="1">
    <location>
        <begin position="863"/>
        <end position="893"/>
    </location>
</feature>
<evidence type="ECO:0000259" key="3">
    <source>
        <dbReference type="Pfam" id="PF14291"/>
    </source>
</evidence>
<protein>
    <submittedName>
        <fullName evidence="4">Zinc finger MYM-type protein 1</fullName>
    </submittedName>
</protein>
<dbReference type="SUPFAM" id="SSF53098">
    <property type="entry name" value="Ribonuclease H-like"/>
    <property type="match status" value="1"/>
</dbReference>
<gene>
    <name evidence="4" type="primary">ZMYM1_112</name>
    <name evidence="4" type="ORF">g.8747</name>
</gene>
<dbReference type="AlphaFoldDB" id="A0A2S2PIN2"/>
<feature type="domain" description="HAT C-terminal dimerisation" evidence="2">
    <location>
        <begin position="897"/>
        <end position="972"/>
    </location>
</feature>
<name>A0A2S2PIN2_SCHGA</name>
<dbReference type="PANTHER" id="PTHR45749">
    <property type="match status" value="1"/>
</dbReference>
<organism evidence="4">
    <name type="scientific">Schizaphis graminum</name>
    <name type="common">Green bug aphid</name>
    <dbReference type="NCBI Taxonomy" id="13262"/>
    <lineage>
        <taxon>Eukaryota</taxon>
        <taxon>Metazoa</taxon>
        <taxon>Ecdysozoa</taxon>
        <taxon>Arthropoda</taxon>
        <taxon>Hexapoda</taxon>
        <taxon>Insecta</taxon>
        <taxon>Pterygota</taxon>
        <taxon>Neoptera</taxon>
        <taxon>Paraneoptera</taxon>
        <taxon>Hemiptera</taxon>
        <taxon>Sternorrhyncha</taxon>
        <taxon>Aphidomorpha</taxon>
        <taxon>Aphidoidea</taxon>
        <taxon>Aphididae</taxon>
        <taxon>Aphidini</taxon>
        <taxon>Schizaphis</taxon>
    </lineage>
</organism>
<evidence type="ECO:0000259" key="2">
    <source>
        <dbReference type="Pfam" id="PF05699"/>
    </source>
</evidence>
<proteinExistence type="predicted"/>
<evidence type="ECO:0000313" key="4">
    <source>
        <dbReference type="EMBL" id="MBY29267.1"/>
    </source>
</evidence>
<reference evidence="4" key="1">
    <citation type="submission" date="2018-04" db="EMBL/GenBank/DDBJ databases">
        <title>Transcriptome of Schizaphis graminum biotype I.</title>
        <authorList>
            <person name="Scully E.D."/>
            <person name="Geib S.M."/>
            <person name="Palmer N.A."/>
            <person name="Koch K."/>
            <person name="Bradshaw J."/>
            <person name="Heng-Moss T."/>
            <person name="Sarath G."/>
        </authorList>
    </citation>
    <scope>NUCLEOTIDE SEQUENCE</scope>
</reference>
<dbReference type="Pfam" id="PF14291">
    <property type="entry name" value="DUF4371"/>
    <property type="match status" value="1"/>
</dbReference>
<dbReference type="GO" id="GO:0046983">
    <property type="term" value="F:protein dimerization activity"/>
    <property type="evidence" value="ECO:0007669"/>
    <property type="project" value="InterPro"/>
</dbReference>
<evidence type="ECO:0000256" key="1">
    <source>
        <dbReference type="SAM" id="MobiDB-lite"/>
    </source>
</evidence>
<sequence>MNNCNFCGRVRDKKLNNHNWKRHTDACKLKPKNKRRIDNLSVANFFIKKSKTNEVQFSENIVTTSIICNDILSKPLQLSSLNVTDDKKTDRPTPSYNQTGTFVDDDKVCNTNNTIHDKILLEENIETPLELQSVPLNSNNDYFDKTSNVMNMPDTDYQTASCSNFFRNSTDTLDSRKSLINDNNVVQICNATQECLQINIEESTSELCSYPSVFPNDPAIMPTTISYELKNYFFSLGPCQPSALELKNKIFPQKKDSQGVMRSFHESYYHRKIEDGKFVKRLWLSYSPSQDRFYCITCKLFGLPKAKKMFLADKGSNDYKNIKRTIETHESFPEHLTSEIARGMYEKNLRIDTGMYERANRKVAENRQIVSVIIDALIFSARQNIALRGHNEKYTSTNRGNFLELCSLLANYNPILKLHLEKIKENKINRLSFLSNVTQNKLLCILADMVRKNILEQVNKSRQFAVIIDTTTDISNQEQFTIILRYIDEGKPQERLIALETASDSTGLGMFQVFCSITEKHSINWKTQMIAQTYDGAASMQGKYSGLKTRIQAENPRAMFTWCFAHKLNLVIIDTCDCCINTKTFFGDVSALIEFMRARKRTAEFVKYQEILNPRDQKRRIKRFSNTRWTSHDRALVVIQEKYPALLKALENISKSNDSDRDTTSMAKNLISVITSFQFVVVLILMRKIFSVTTEVSNYLQSKSIDFMQAIKMVNVAMKRLQILRTDDGCTEIIDTAKEFATKNNLVQCDFKVVRARKKKIMPGELSKDEVICSPTDFFRCNVCFKVLDAIITSIDMRFNNSPEILKDLSLLTPQRMLSIKTKIQLPDNAFEQLSSWINIDVNNLQNEYLTFSNSLNDLSNDINPSQPSKHVNKKNEGTVDQQPDTSSEISDDSEIEEASTINMSSLDILGFLSSHNLIAAFPNLYLAYKALCIIPASSASAERSFSKVKLVKSRLRSSIGQNRLESLLILSSEKDIEINRDEAINIFARSSDLLMKSLLFK</sequence>
<dbReference type="EMBL" id="GGMR01016648">
    <property type="protein sequence ID" value="MBY29267.1"/>
    <property type="molecule type" value="Transcribed_RNA"/>
</dbReference>
<dbReference type="InterPro" id="IPR025398">
    <property type="entry name" value="DUF4371"/>
</dbReference>